<evidence type="ECO:0000313" key="5">
    <source>
        <dbReference type="EMBL" id="MEI2453869.1"/>
    </source>
</evidence>
<dbReference type="InterPro" id="IPR045351">
    <property type="entry name" value="DUF6531"/>
</dbReference>
<evidence type="ECO:0000259" key="4">
    <source>
        <dbReference type="Pfam" id="PF25023"/>
    </source>
</evidence>
<dbReference type="PROSITE" id="PS51257">
    <property type="entry name" value="PROKAR_LIPOPROTEIN"/>
    <property type="match status" value="1"/>
</dbReference>
<accession>A0ABU8CYL4</accession>
<protein>
    <submittedName>
        <fullName evidence="5">RHS repeat-associated core domain-containing protein</fullName>
    </submittedName>
</protein>
<comment type="caution">
    <text evidence="5">The sequence shown here is derived from an EMBL/GenBank/DDBJ whole genome shotgun (WGS) entry which is preliminary data.</text>
</comment>
<feature type="chain" id="PRO_5045098189" evidence="2">
    <location>
        <begin position="29"/>
        <end position="1519"/>
    </location>
</feature>
<evidence type="ECO:0000313" key="6">
    <source>
        <dbReference type="Proteomes" id="UP001387215"/>
    </source>
</evidence>
<dbReference type="NCBIfam" id="TIGR01643">
    <property type="entry name" value="YD_repeat_2x"/>
    <property type="match status" value="3"/>
</dbReference>
<feature type="domain" description="Teneurin-like YD-shell" evidence="4">
    <location>
        <begin position="1055"/>
        <end position="1327"/>
    </location>
</feature>
<dbReference type="PANTHER" id="PTHR32305:SF15">
    <property type="entry name" value="PROTEIN RHSA-RELATED"/>
    <property type="match status" value="1"/>
</dbReference>
<dbReference type="Proteomes" id="UP001387215">
    <property type="component" value="Unassembled WGS sequence"/>
</dbReference>
<dbReference type="Gene3D" id="2.180.10.10">
    <property type="entry name" value="RHS repeat-associated core"/>
    <property type="match status" value="2"/>
</dbReference>
<evidence type="ECO:0000256" key="1">
    <source>
        <dbReference type="ARBA" id="ARBA00022737"/>
    </source>
</evidence>
<dbReference type="EMBL" id="JBANDL010000002">
    <property type="protein sequence ID" value="MEI2453869.1"/>
    <property type="molecule type" value="Genomic_DNA"/>
</dbReference>
<keyword evidence="1" id="KW-0677">Repeat</keyword>
<organism evidence="5 6">
    <name type="scientific">Lysobacter firmicutimachus</name>
    <dbReference type="NCBI Taxonomy" id="1792846"/>
    <lineage>
        <taxon>Bacteria</taxon>
        <taxon>Pseudomonadati</taxon>
        <taxon>Pseudomonadota</taxon>
        <taxon>Gammaproteobacteria</taxon>
        <taxon>Lysobacterales</taxon>
        <taxon>Lysobacteraceae</taxon>
        <taxon>Lysobacter</taxon>
    </lineage>
</organism>
<dbReference type="NCBIfam" id="TIGR03696">
    <property type="entry name" value="Rhs_assc_core"/>
    <property type="match status" value="1"/>
</dbReference>
<keyword evidence="6" id="KW-1185">Reference proteome</keyword>
<dbReference type="InterPro" id="IPR022385">
    <property type="entry name" value="Rhs_assc_core"/>
</dbReference>
<sequence>MTAVNRYHPLTAGLAAALACLHPSAALAAFPPETGQAMFPAPPLTWAGAGPTYTYRDAMKKCKRHRAEVLEEAASRPIDPRGFNQTIRVHTNCQKAMIETVAPLTSVHLEVGNRFDLPPNIEPPYRTNYSYWYGSANSYWPLKADEEDIGKNLGCSDCSNNPVGNPIVINAQNKFQDEVDYAGTGGRGLSFHRYYNSAPEVLTVGLGENWRHTYSRSLEFRDMSADAKIATIHRDDGRQLVFKKVGGLWTASSEVQVVLRPILEAGVPVMWELENPADGSTETYDAQGRLMAVDYLDGYHLTLTYTGGLLSQVADAQGRSLVIAHNGDGFISSVTDPDGVRYDYTYGSPLFPTLPEFKERRLERVLSPTGYKRDYRYYAGTEPFQFGLLTQILDETGAVKATFGYDNAGNPVSTEHTGGAERYVIEGNDVVYANGLRMKYRFTTINGRKLVTDKQRVCTTDSCSESAVFTYDANGYPDVVNDFGGKTDFDYNAKGQIVQRIDAPGSNYERKTQTDWHPVFDLPTEERVYDRSGSLWSKLQWTYNARGQELTTTRTDPATGETRTTSAVYCESSDVQAGTCPIAGQIIRVNGPRTDVSDISTFSYYALDDAGCATAGGSCTHRKGDVWKETNALGHVTEYLRYDRSGRAVSVKDATGVIAEVEYDPRGRLLRQIVRGSNAAVETDDAITLMEYDVAGRLKKTTDPDGVYTRFDYDAAGRVTDIYNSKGDRIQYTLDNEGRPEKTDVKDSAGTITRTLTTLRNQLGWINAVKDAYGRTTKTSYWKNGTPNYTTDALGTQSVQQTDELNRPSATLLNVNNPPSNGSRYNYDTGGGLAIVSDALSRETAYSRNRFGDLLSLTSPATGTTTNTYDSAGNLTSSTDAAGRTSVFAYDALGRKLTSSYPADAALTVTHTYDTAPAACAADERFTVGQLVRTVDGSGSTEYCYNRYGRISRKVQIINGKTFVSRYEYSKAGRLLAMTYPSGMRVAYAASGTGDVGSVVVTRPGQASENLLSSITYYPFGPAGKLTFGNGRALNRTMNLNYQPTSIQDSAADGLSLGFEFNEVGNLISLRSGNLSNPPVRKYEYDTLNQLTAVKNGADNAPLKTYIYNAFTRNRMTEVTNGATSTTSFYASDTDRLMQWGGVARTYDATGNTISNAGTALEWVYNAAGRMSEVKVNGVSVMTYRYSGNGERVQRQDGVAIDYTTYDTVGRFMGRYDAAGIASQEVIWLGDAPIGIVAGGKLLYVQADHLGTPRTIIDPVRQKAVWKWDLTGDVFGGSLPNQDPDLDGQTFIFDLRFAGQQFDSISGTHYNLHRDYDPSSGRYLQSDPIGLFGGMNTYNYVTSSPLMWADPMGLLQWTRLPHQTLPGNLDNLDTTYNYPGAKGSEVGSGLMGRTTIDWTVDSPCKCQDGQYFLNEYDVKVGAVINLRRNLVDNKQRSQTKREELQHVNDINDWIDGARAGAEAVEGSQLGSAFATEQECVNAAKNKMVEFLTAGAKQVIWESWNRYDRTKRHVFYNRSK</sequence>
<dbReference type="InterPro" id="IPR031325">
    <property type="entry name" value="RHS_repeat"/>
</dbReference>
<feature type="domain" description="DUF6531" evidence="3">
    <location>
        <begin position="164"/>
        <end position="242"/>
    </location>
</feature>
<dbReference type="InterPro" id="IPR050708">
    <property type="entry name" value="T6SS_VgrG/RHS"/>
</dbReference>
<evidence type="ECO:0000259" key="3">
    <source>
        <dbReference type="Pfam" id="PF20148"/>
    </source>
</evidence>
<dbReference type="Pfam" id="PF20148">
    <property type="entry name" value="DUF6531"/>
    <property type="match status" value="1"/>
</dbReference>
<dbReference type="Pfam" id="PF05593">
    <property type="entry name" value="RHS_repeat"/>
    <property type="match status" value="2"/>
</dbReference>
<proteinExistence type="predicted"/>
<name>A0ABU8CYL4_9GAMM</name>
<dbReference type="RefSeq" id="WP_336131097.1">
    <property type="nucleotide sequence ID" value="NZ_JBANDL010000002.1"/>
</dbReference>
<reference evidence="5 6" key="1">
    <citation type="submission" date="2024-02" db="EMBL/GenBank/DDBJ databases">
        <title>Lysobacter Genome Sequencing and Mining.</title>
        <authorList>
            <person name="Bierman J."/>
            <person name="Walker M.C."/>
        </authorList>
    </citation>
    <scope>NUCLEOTIDE SEQUENCE [LARGE SCALE GENOMIC DNA]</scope>
    <source>
        <strain evidence="5 6">PB6250</strain>
    </source>
</reference>
<dbReference type="Pfam" id="PF25023">
    <property type="entry name" value="TEN_YD-shell"/>
    <property type="match status" value="1"/>
</dbReference>
<dbReference type="InterPro" id="IPR056823">
    <property type="entry name" value="TEN-like_YD-shell"/>
</dbReference>
<evidence type="ECO:0000256" key="2">
    <source>
        <dbReference type="SAM" id="SignalP"/>
    </source>
</evidence>
<dbReference type="PRINTS" id="PR00394">
    <property type="entry name" value="RHSPROTEIN"/>
</dbReference>
<gene>
    <name evidence="5" type="ORF">V2J18_04155</name>
</gene>
<keyword evidence="2" id="KW-0732">Signal</keyword>
<dbReference type="PANTHER" id="PTHR32305">
    <property type="match status" value="1"/>
</dbReference>
<dbReference type="InterPro" id="IPR006530">
    <property type="entry name" value="YD"/>
</dbReference>
<feature type="signal peptide" evidence="2">
    <location>
        <begin position="1"/>
        <end position="28"/>
    </location>
</feature>